<keyword evidence="8" id="KW-1185">Reference proteome</keyword>
<dbReference type="Pfam" id="PF08510">
    <property type="entry name" value="PIG-P"/>
    <property type="match status" value="1"/>
</dbReference>
<dbReference type="InterPro" id="IPR013717">
    <property type="entry name" value="PIG-P"/>
</dbReference>
<keyword evidence="3 5" id="KW-1133">Transmembrane helix</keyword>
<dbReference type="eggNOG" id="KOG2257">
    <property type="taxonomic scope" value="Eukaryota"/>
</dbReference>
<dbReference type="GO" id="GO:0005783">
    <property type="term" value="C:endoplasmic reticulum"/>
    <property type="evidence" value="ECO:0007669"/>
    <property type="project" value="TreeGrafter"/>
</dbReference>
<evidence type="ECO:0000313" key="8">
    <source>
        <dbReference type="Proteomes" id="UP000030693"/>
    </source>
</evidence>
<dbReference type="RefSeq" id="XP_009496855.1">
    <property type="nucleotide sequence ID" value="XM_009498580.1"/>
</dbReference>
<dbReference type="AlphaFoldDB" id="A0A058Z3C9"/>
<organism evidence="7">
    <name type="scientific">Fonticula alba</name>
    <name type="common">Slime mold</name>
    <dbReference type="NCBI Taxonomy" id="691883"/>
    <lineage>
        <taxon>Eukaryota</taxon>
        <taxon>Rotosphaerida</taxon>
        <taxon>Fonticulaceae</taxon>
        <taxon>Fonticula</taxon>
    </lineage>
</organism>
<protein>
    <recommendedName>
        <fullName evidence="6">PIG-P domain-containing protein</fullName>
    </recommendedName>
</protein>
<proteinExistence type="predicted"/>
<evidence type="ECO:0000259" key="6">
    <source>
        <dbReference type="Pfam" id="PF08510"/>
    </source>
</evidence>
<evidence type="ECO:0000256" key="1">
    <source>
        <dbReference type="ARBA" id="ARBA00004141"/>
    </source>
</evidence>
<evidence type="ECO:0000256" key="5">
    <source>
        <dbReference type="SAM" id="Phobius"/>
    </source>
</evidence>
<dbReference type="EMBL" id="KB932208">
    <property type="protein sequence ID" value="KCV68423.1"/>
    <property type="molecule type" value="Genomic_DNA"/>
</dbReference>
<dbReference type="PANTHER" id="PTHR46346:SF1">
    <property type="entry name" value="PHOSPHATIDYLINOSITOL N-ACETYLGLUCOSAMINYLTRANSFERASE SUBUNIT P"/>
    <property type="match status" value="1"/>
</dbReference>
<feature type="transmembrane region" description="Helical" evidence="5">
    <location>
        <begin position="12"/>
        <end position="31"/>
    </location>
</feature>
<gene>
    <name evidence="7" type="ORF">H696_04717</name>
</gene>
<evidence type="ECO:0000256" key="4">
    <source>
        <dbReference type="ARBA" id="ARBA00023136"/>
    </source>
</evidence>
<dbReference type="OrthoDB" id="690928at2759"/>
<dbReference type="GeneID" id="20529442"/>
<dbReference type="STRING" id="691883.A0A058Z3C9"/>
<evidence type="ECO:0000256" key="3">
    <source>
        <dbReference type="ARBA" id="ARBA00022989"/>
    </source>
</evidence>
<feature type="transmembrane region" description="Helical" evidence="5">
    <location>
        <begin position="51"/>
        <end position="74"/>
    </location>
</feature>
<evidence type="ECO:0000313" key="7">
    <source>
        <dbReference type="EMBL" id="KCV68423.1"/>
    </source>
</evidence>
<dbReference type="PANTHER" id="PTHR46346">
    <property type="entry name" value="PHOSPHATIDYLINOSITOL N-ACETYLGLUCOSAMINYLTRANSFERASE SUBUNIT P"/>
    <property type="match status" value="1"/>
</dbReference>
<dbReference type="GO" id="GO:0016020">
    <property type="term" value="C:membrane"/>
    <property type="evidence" value="ECO:0007669"/>
    <property type="project" value="UniProtKB-SubCell"/>
</dbReference>
<comment type="subcellular location">
    <subcellularLocation>
        <location evidence="1">Membrane</location>
        <topology evidence="1">Multi-pass membrane protein</topology>
    </subcellularLocation>
</comment>
<reference evidence="7" key="1">
    <citation type="submission" date="2013-04" db="EMBL/GenBank/DDBJ databases">
        <title>The Genome Sequence of Fonticula alba ATCC 38817.</title>
        <authorList>
            <consortium name="The Broad Institute Genomics Platform"/>
            <person name="Russ C."/>
            <person name="Cuomo C."/>
            <person name="Burger G."/>
            <person name="Gray M.W."/>
            <person name="Holland P.W.H."/>
            <person name="King N."/>
            <person name="Lang F.B.F."/>
            <person name="Roger A.J."/>
            <person name="Ruiz-Trillo I."/>
            <person name="Brown M."/>
            <person name="Walker B."/>
            <person name="Young S."/>
            <person name="Zeng Q."/>
            <person name="Gargeya S."/>
            <person name="Fitzgerald M."/>
            <person name="Haas B."/>
            <person name="Abouelleil A."/>
            <person name="Allen A.W."/>
            <person name="Alvarado L."/>
            <person name="Arachchi H.M."/>
            <person name="Berlin A.M."/>
            <person name="Chapman S.B."/>
            <person name="Gainer-Dewar J."/>
            <person name="Goldberg J."/>
            <person name="Griggs A."/>
            <person name="Gujja S."/>
            <person name="Hansen M."/>
            <person name="Howarth C."/>
            <person name="Imamovic A."/>
            <person name="Ireland A."/>
            <person name="Larimer J."/>
            <person name="McCowan C."/>
            <person name="Murphy C."/>
            <person name="Pearson M."/>
            <person name="Poon T.W."/>
            <person name="Priest M."/>
            <person name="Roberts A."/>
            <person name="Saif S."/>
            <person name="Shea T."/>
            <person name="Sisk P."/>
            <person name="Sykes S."/>
            <person name="Wortman J."/>
            <person name="Nusbaum C."/>
            <person name="Birren B."/>
        </authorList>
    </citation>
    <scope>NUCLEOTIDE SEQUENCE [LARGE SCALE GENOMIC DNA]</scope>
    <source>
        <strain evidence="7">ATCC 38817</strain>
    </source>
</reference>
<dbReference type="OMA" id="RTIVDSH"/>
<feature type="domain" description="PIG-P" evidence="6">
    <location>
        <begin position="7"/>
        <end position="161"/>
    </location>
</feature>
<keyword evidence="2 5" id="KW-0812">Transmembrane</keyword>
<name>A0A058Z3C9_FONAL</name>
<dbReference type="InterPro" id="IPR052263">
    <property type="entry name" value="GPI_Anchor_Biosynth"/>
</dbReference>
<sequence>MFPAPAAEIYGFVLYFGSFFGFLVFLCWALLPEPVLHSLGFTYYPDHWWAVALPAHLTMSIIYILVVYYGYILLKSPSLDDPRTIVDSHSRVGLLRPAIPQQCPPVSAVDLAPHPEAGGSLEHGHGPLPAAGAMMTVPTDPYAPLPALSDIPLSATNRVLFYGGRPPGPLPPVSRA</sequence>
<dbReference type="Proteomes" id="UP000030693">
    <property type="component" value="Unassembled WGS sequence"/>
</dbReference>
<accession>A0A058Z3C9</accession>
<keyword evidence="4 5" id="KW-0472">Membrane</keyword>
<dbReference type="GO" id="GO:0006506">
    <property type="term" value="P:GPI anchor biosynthetic process"/>
    <property type="evidence" value="ECO:0007669"/>
    <property type="project" value="TreeGrafter"/>
</dbReference>
<evidence type="ECO:0000256" key="2">
    <source>
        <dbReference type="ARBA" id="ARBA00022692"/>
    </source>
</evidence>